<reference evidence="1 2" key="1">
    <citation type="submission" date="2019-03" db="EMBL/GenBank/DDBJ databases">
        <title>Genomic Encyclopedia of Type Strains, Phase IV (KMG-IV): sequencing the most valuable type-strain genomes for metagenomic binning, comparative biology and taxonomic classification.</title>
        <authorList>
            <person name="Goeker M."/>
        </authorList>
    </citation>
    <scope>NUCLEOTIDE SEQUENCE [LARGE SCALE GENOMIC DNA]</scope>
    <source>
        <strain evidence="1 2">DSM 19345</strain>
    </source>
</reference>
<evidence type="ECO:0000313" key="2">
    <source>
        <dbReference type="Proteomes" id="UP000295678"/>
    </source>
</evidence>
<keyword evidence="2" id="KW-1185">Reference proteome</keyword>
<organism evidence="1 2">
    <name type="scientific">Tepidamorphus gemmatus</name>
    <dbReference type="NCBI Taxonomy" id="747076"/>
    <lineage>
        <taxon>Bacteria</taxon>
        <taxon>Pseudomonadati</taxon>
        <taxon>Pseudomonadota</taxon>
        <taxon>Alphaproteobacteria</taxon>
        <taxon>Hyphomicrobiales</taxon>
        <taxon>Tepidamorphaceae</taxon>
        <taxon>Tepidamorphus</taxon>
    </lineage>
</organism>
<dbReference type="Proteomes" id="UP000295678">
    <property type="component" value="Unassembled WGS sequence"/>
</dbReference>
<gene>
    <name evidence="1" type="ORF">EDC22_105263</name>
</gene>
<sequence>MQIRAITNGVERAAYKLSGKVYKCFPPSSNRASTAREFDSIEDAAAFLCRNRGWGIRMNPGSAIIYDNIVIHLDDLMFA</sequence>
<proteinExistence type="predicted"/>
<dbReference type="EMBL" id="SMAK01000005">
    <property type="protein sequence ID" value="TCT10762.1"/>
    <property type="molecule type" value="Genomic_DNA"/>
</dbReference>
<protein>
    <submittedName>
        <fullName evidence="1">Uncharacterized protein</fullName>
    </submittedName>
</protein>
<comment type="caution">
    <text evidence="1">The sequence shown here is derived from an EMBL/GenBank/DDBJ whole genome shotgun (WGS) entry which is preliminary data.</text>
</comment>
<name>A0A4R3MC98_9HYPH</name>
<dbReference type="AlphaFoldDB" id="A0A4R3MC98"/>
<accession>A0A4R3MC98</accession>
<evidence type="ECO:0000313" key="1">
    <source>
        <dbReference type="EMBL" id="TCT10762.1"/>
    </source>
</evidence>